<feature type="domain" description="PX" evidence="12">
    <location>
        <begin position="1"/>
        <end position="134"/>
    </location>
</feature>
<dbReference type="InterPro" id="IPR001683">
    <property type="entry name" value="PX_dom"/>
</dbReference>
<accession>A0ABM1E8R3</accession>
<keyword evidence="7" id="KW-0653">Protein transport</keyword>
<evidence type="ECO:0000313" key="13">
    <source>
        <dbReference type="Proteomes" id="UP000695022"/>
    </source>
</evidence>
<evidence type="ECO:0000259" key="12">
    <source>
        <dbReference type="PROSITE" id="PS50195"/>
    </source>
</evidence>
<keyword evidence="13" id="KW-1185">Reference proteome</keyword>
<reference evidence="14" key="1">
    <citation type="submission" date="2025-08" db="UniProtKB">
        <authorList>
            <consortium name="RefSeq"/>
        </authorList>
    </citation>
    <scope>IDENTIFICATION</scope>
</reference>
<dbReference type="RefSeq" id="XP_014668584.1">
    <property type="nucleotide sequence ID" value="XM_014813098.1"/>
</dbReference>
<dbReference type="PROSITE" id="PS50195">
    <property type="entry name" value="PX"/>
    <property type="match status" value="1"/>
</dbReference>
<dbReference type="PANTHER" id="PTHR46209:SF3">
    <property type="entry name" value="PX DOMAIN-CONTAINING PROTEIN"/>
    <property type="match status" value="1"/>
</dbReference>
<feature type="region of interest" description="Disordered" evidence="11">
    <location>
        <begin position="234"/>
        <end position="264"/>
    </location>
</feature>
<evidence type="ECO:0000313" key="14">
    <source>
        <dbReference type="RefSeq" id="XP_014668584.1"/>
    </source>
</evidence>
<organism evidence="13 14">
    <name type="scientific">Priapulus caudatus</name>
    <name type="common">Priapulid worm</name>
    <dbReference type="NCBI Taxonomy" id="37621"/>
    <lineage>
        <taxon>Eukaryota</taxon>
        <taxon>Metazoa</taxon>
        <taxon>Ecdysozoa</taxon>
        <taxon>Scalidophora</taxon>
        <taxon>Priapulida</taxon>
        <taxon>Priapulimorpha</taxon>
        <taxon>Priapulimorphida</taxon>
        <taxon>Priapulidae</taxon>
        <taxon>Priapulus</taxon>
    </lineage>
</organism>
<keyword evidence="5" id="KW-0963">Cytoplasm</keyword>
<keyword evidence="8" id="KW-0446">Lipid-binding</keyword>
<gene>
    <name evidence="14" type="primary">LOC106809862</name>
</gene>
<dbReference type="Pfam" id="PF00787">
    <property type="entry name" value="PX"/>
    <property type="match status" value="1"/>
</dbReference>
<evidence type="ECO:0000256" key="6">
    <source>
        <dbReference type="ARBA" id="ARBA00022753"/>
    </source>
</evidence>
<proteinExistence type="inferred from homology"/>
<name>A0ABM1E8R3_PRICU</name>
<evidence type="ECO:0000256" key="2">
    <source>
        <dbReference type="ARBA" id="ARBA00004496"/>
    </source>
</evidence>
<dbReference type="SMART" id="SM00312">
    <property type="entry name" value="PX"/>
    <property type="match status" value="1"/>
</dbReference>
<comment type="similarity">
    <text evidence="3">Belongs to the sorting nexin family.</text>
</comment>
<protein>
    <submittedName>
        <fullName evidence="14">Sorting nexin-10-like</fullName>
    </submittedName>
</protein>
<evidence type="ECO:0000256" key="1">
    <source>
        <dbReference type="ARBA" id="ARBA00004177"/>
    </source>
</evidence>
<evidence type="ECO:0000256" key="11">
    <source>
        <dbReference type="SAM" id="MobiDB-lite"/>
    </source>
</evidence>
<dbReference type="PANTHER" id="PTHR46209">
    <property type="entry name" value="PX DOMAIN-CONTAINING PROTEIN"/>
    <property type="match status" value="1"/>
</dbReference>
<evidence type="ECO:0000256" key="7">
    <source>
        <dbReference type="ARBA" id="ARBA00022927"/>
    </source>
</evidence>
<evidence type="ECO:0000256" key="3">
    <source>
        <dbReference type="ARBA" id="ARBA00010883"/>
    </source>
</evidence>
<evidence type="ECO:0000256" key="4">
    <source>
        <dbReference type="ARBA" id="ARBA00022448"/>
    </source>
</evidence>
<keyword evidence="9" id="KW-0472">Membrane</keyword>
<comment type="subcellular location">
    <subcellularLocation>
        <location evidence="2">Cytoplasm</location>
    </subcellularLocation>
    <subcellularLocation>
        <location evidence="10">Endomembrane system</location>
        <topology evidence="10">Peripheral membrane protein</topology>
        <orientation evidence="10">Cytoplasmic side</orientation>
    </subcellularLocation>
    <subcellularLocation>
        <location evidence="1">Endosome</location>
    </subcellularLocation>
</comment>
<sequence length="289" mass="32759">MSVYEMYSAVNADNETYLGIEVRYPITHITWDQGQYTSYEICLQTNDMAFTSRSSKVRRRYSEFIWLRKKLRSHHRNRKPPELPPKRLCSSRFDKDFIERRRRLLEEWLNKVVKVMIYVSDSTLHLFLQTPLPDHDMDECIRGKSKMSATEYVISHAGPIVHEADSDDSDAGSWVDLESNDTLFALPSSDATANLGIGPSIVNTIVDTSGSATFISHTLVGRRTYMTRVMSAPSDLANQGSSPRSILRPDAGSPDAIFNSSEASIPSRERRVKFSPTVMVNTIHSQNYA</sequence>
<dbReference type="GeneID" id="106809862"/>
<evidence type="ECO:0000256" key="9">
    <source>
        <dbReference type="ARBA" id="ARBA00023136"/>
    </source>
</evidence>
<dbReference type="InterPro" id="IPR036871">
    <property type="entry name" value="PX_dom_sf"/>
</dbReference>
<evidence type="ECO:0000256" key="10">
    <source>
        <dbReference type="ARBA" id="ARBA00029433"/>
    </source>
</evidence>
<dbReference type="SUPFAM" id="SSF64268">
    <property type="entry name" value="PX domain"/>
    <property type="match status" value="1"/>
</dbReference>
<evidence type="ECO:0000256" key="5">
    <source>
        <dbReference type="ARBA" id="ARBA00022490"/>
    </source>
</evidence>
<dbReference type="InterPro" id="IPR043544">
    <property type="entry name" value="SNX10/11"/>
</dbReference>
<dbReference type="Proteomes" id="UP000695022">
    <property type="component" value="Unplaced"/>
</dbReference>
<keyword evidence="4" id="KW-0813">Transport</keyword>
<evidence type="ECO:0000256" key="8">
    <source>
        <dbReference type="ARBA" id="ARBA00023121"/>
    </source>
</evidence>
<dbReference type="Gene3D" id="3.30.1520.10">
    <property type="entry name" value="Phox-like domain"/>
    <property type="match status" value="1"/>
</dbReference>
<keyword evidence="6" id="KW-0967">Endosome</keyword>